<dbReference type="PANTHER" id="PTHR11003">
    <property type="entry name" value="POTASSIUM CHANNEL, SUBFAMILY K"/>
    <property type="match status" value="1"/>
</dbReference>
<feature type="region of interest" description="Disordered" evidence="9">
    <location>
        <begin position="1"/>
        <end position="24"/>
    </location>
</feature>
<evidence type="ECO:0000313" key="13">
    <source>
        <dbReference type="Proteomes" id="UP000326565"/>
    </source>
</evidence>
<keyword evidence="2 8" id="KW-0813">Transport</keyword>
<evidence type="ECO:0000256" key="3">
    <source>
        <dbReference type="ARBA" id="ARBA00022692"/>
    </source>
</evidence>
<comment type="similarity">
    <text evidence="8">Belongs to the two pore domain potassium channel (TC 1.A.1.8) family.</text>
</comment>
<feature type="transmembrane region" description="Helical" evidence="10">
    <location>
        <begin position="172"/>
        <end position="195"/>
    </location>
</feature>
<evidence type="ECO:0000256" key="5">
    <source>
        <dbReference type="ARBA" id="ARBA00023065"/>
    </source>
</evidence>
<dbReference type="PRINTS" id="PR01333">
    <property type="entry name" value="2POREKCHANEL"/>
</dbReference>
<evidence type="ECO:0000256" key="2">
    <source>
        <dbReference type="ARBA" id="ARBA00022448"/>
    </source>
</evidence>
<dbReference type="GO" id="GO:0015271">
    <property type="term" value="F:outward rectifier potassium channel activity"/>
    <property type="evidence" value="ECO:0007669"/>
    <property type="project" value="TreeGrafter"/>
</dbReference>
<keyword evidence="7 8" id="KW-0407">Ion channel</keyword>
<accession>A0A5N5X2G9</accession>
<feature type="transmembrane region" description="Helical" evidence="10">
    <location>
        <begin position="131"/>
        <end position="160"/>
    </location>
</feature>
<evidence type="ECO:0000256" key="10">
    <source>
        <dbReference type="SAM" id="Phobius"/>
    </source>
</evidence>
<feature type="domain" description="Potassium channel" evidence="11">
    <location>
        <begin position="401"/>
        <end position="473"/>
    </location>
</feature>
<protein>
    <recommendedName>
        <fullName evidence="11">Potassium channel domain-containing protein</fullName>
    </recommendedName>
</protein>
<dbReference type="GO" id="GO:0005886">
    <property type="term" value="C:plasma membrane"/>
    <property type="evidence" value="ECO:0007669"/>
    <property type="project" value="TreeGrafter"/>
</dbReference>
<reference evidence="12 13" key="1">
    <citation type="submission" date="2019-04" db="EMBL/GenBank/DDBJ databases">
        <title>Friends and foes A comparative genomics study of 23 Aspergillus species from section Flavi.</title>
        <authorList>
            <consortium name="DOE Joint Genome Institute"/>
            <person name="Kjaerbolling I."/>
            <person name="Vesth T."/>
            <person name="Frisvad J.C."/>
            <person name="Nybo J.L."/>
            <person name="Theobald S."/>
            <person name="Kildgaard S."/>
            <person name="Isbrandt T."/>
            <person name="Kuo A."/>
            <person name="Sato A."/>
            <person name="Lyhne E.K."/>
            <person name="Kogle M.E."/>
            <person name="Wiebenga A."/>
            <person name="Kun R.S."/>
            <person name="Lubbers R.J."/>
            <person name="Makela M.R."/>
            <person name="Barry K."/>
            <person name="Chovatia M."/>
            <person name="Clum A."/>
            <person name="Daum C."/>
            <person name="Haridas S."/>
            <person name="He G."/>
            <person name="LaButti K."/>
            <person name="Lipzen A."/>
            <person name="Mondo S."/>
            <person name="Riley R."/>
            <person name="Salamov A."/>
            <person name="Simmons B.A."/>
            <person name="Magnuson J.K."/>
            <person name="Henrissat B."/>
            <person name="Mortensen U.H."/>
            <person name="Larsen T.O."/>
            <person name="Devries R.P."/>
            <person name="Grigoriev I.V."/>
            <person name="Machida M."/>
            <person name="Baker S.E."/>
            <person name="Andersen M.R."/>
        </authorList>
    </citation>
    <scope>NUCLEOTIDE SEQUENCE [LARGE SCALE GENOMIC DNA]</scope>
    <source>
        <strain evidence="12 13">CBS 151.66</strain>
    </source>
</reference>
<evidence type="ECO:0000256" key="4">
    <source>
        <dbReference type="ARBA" id="ARBA00022989"/>
    </source>
</evidence>
<dbReference type="FunFam" id="1.10.287.70:FF:000182">
    <property type="entry name" value="Outward-rectifier potassium channel TOK1"/>
    <property type="match status" value="1"/>
</dbReference>
<evidence type="ECO:0000256" key="7">
    <source>
        <dbReference type="ARBA" id="ARBA00023303"/>
    </source>
</evidence>
<comment type="subcellular location">
    <subcellularLocation>
        <location evidence="1">Membrane</location>
        <topology evidence="1">Multi-pass membrane protein</topology>
    </subcellularLocation>
</comment>
<keyword evidence="5 8" id="KW-0406">Ion transport</keyword>
<dbReference type="Pfam" id="PF07885">
    <property type="entry name" value="Ion_trans_2"/>
    <property type="match status" value="2"/>
</dbReference>
<proteinExistence type="inferred from homology"/>
<evidence type="ECO:0000256" key="6">
    <source>
        <dbReference type="ARBA" id="ARBA00023136"/>
    </source>
</evidence>
<evidence type="ECO:0000256" key="9">
    <source>
        <dbReference type="SAM" id="MobiDB-lite"/>
    </source>
</evidence>
<feature type="region of interest" description="Disordered" evidence="9">
    <location>
        <begin position="657"/>
        <end position="685"/>
    </location>
</feature>
<dbReference type="GO" id="GO:0030322">
    <property type="term" value="P:stabilization of membrane potential"/>
    <property type="evidence" value="ECO:0007669"/>
    <property type="project" value="TreeGrafter"/>
</dbReference>
<dbReference type="GO" id="GO:0022841">
    <property type="term" value="F:potassium ion leak channel activity"/>
    <property type="evidence" value="ECO:0007669"/>
    <property type="project" value="TreeGrafter"/>
</dbReference>
<evidence type="ECO:0000256" key="1">
    <source>
        <dbReference type="ARBA" id="ARBA00004141"/>
    </source>
</evidence>
<evidence type="ECO:0000259" key="11">
    <source>
        <dbReference type="Pfam" id="PF07885"/>
    </source>
</evidence>
<dbReference type="InterPro" id="IPR003280">
    <property type="entry name" value="2pore_dom_K_chnl"/>
</dbReference>
<dbReference type="InterPro" id="IPR013099">
    <property type="entry name" value="K_chnl_dom"/>
</dbReference>
<feature type="transmembrane region" description="Helical" evidence="10">
    <location>
        <begin position="240"/>
        <end position="258"/>
    </location>
</feature>
<feature type="transmembrane region" description="Helical" evidence="10">
    <location>
        <begin position="104"/>
        <end position="125"/>
    </location>
</feature>
<keyword evidence="6 10" id="KW-0472">Membrane</keyword>
<dbReference type="SUPFAM" id="SSF81324">
    <property type="entry name" value="Voltage-gated potassium channels"/>
    <property type="match status" value="2"/>
</dbReference>
<name>A0A5N5X2G9_9EURO</name>
<feature type="transmembrane region" description="Helical" evidence="10">
    <location>
        <begin position="270"/>
        <end position="293"/>
    </location>
</feature>
<sequence length="685" mass="77432">MESDMIQRSVDGITRRAPRKPEKPSLWERLQNLFNPRPPDDDEPQDWWFASTAIPLIAATTSPFANVMSIVALAMPWKSEIQPNQTDSDGNPIQKMLTDPRWCIGLNATSLAFGVIGNLFLLFNFTRTVRYIIALPASIILWSLATAILIGVTSSISIYAPPVPPNQTYSQAYWYAVIAAIQYFLLTTILMVNMLGYFLGHYPQYFALTDGQRTLILQTTALGIWLIVGAAIFQKVIGISVAEALYFCDVTILTLGFGDVTPKTPVARGLVLPYAVIGIIILGLVVGSINGIIRDLQDTNVMRKHIERKREVTIERSLMIEKTQKRLQLDPNTSQITYQPKHPRKAPVISKAAAFYRSAIGHPNVTAMKEEKDRFDAMRAIQHESVVFRRWYRLILNILAFLILWTCGAVVFWAMEKDFTYFESLYFGFCSLLTIGYGDFTPTTNAAKPFFVVWSLIAIPTMTSLISEMSNTIVAGFKHGTSRAADWTVLPHTGKYKSLFGKFPNILAYLERREENKRVSQGFPIGPGDVEGSRIREPPGLERPIRSMEELANDKNPSDSELAQQLAFAIRQTTRDAVNGHPKRYSYEEWVEFNRMIRFTDPNPEGTMLYEDEYGILNWDWIGETSPMLASQTEPEWVLDRLCESMIRYISTQAQKRNSGMTGAVDEDEPTLRKEKDINGQNEGL</sequence>
<dbReference type="Gene3D" id="1.10.287.70">
    <property type="match status" value="2"/>
</dbReference>
<keyword evidence="4 10" id="KW-1133">Transmembrane helix</keyword>
<evidence type="ECO:0000256" key="8">
    <source>
        <dbReference type="RuleBase" id="RU003857"/>
    </source>
</evidence>
<dbReference type="PANTHER" id="PTHR11003:SF342">
    <property type="entry name" value="OUTWARD-RECTIFIER POTASSIUM CHANNEL TOK1"/>
    <property type="match status" value="1"/>
</dbReference>
<feature type="transmembrane region" description="Helical" evidence="10">
    <location>
        <begin position="421"/>
        <end position="438"/>
    </location>
</feature>
<organism evidence="12 13">
    <name type="scientific">Aspergillus leporis</name>
    <dbReference type="NCBI Taxonomy" id="41062"/>
    <lineage>
        <taxon>Eukaryota</taxon>
        <taxon>Fungi</taxon>
        <taxon>Dikarya</taxon>
        <taxon>Ascomycota</taxon>
        <taxon>Pezizomycotina</taxon>
        <taxon>Eurotiomycetes</taxon>
        <taxon>Eurotiomycetidae</taxon>
        <taxon>Eurotiales</taxon>
        <taxon>Aspergillaceae</taxon>
        <taxon>Aspergillus</taxon>
        <taxon>Aspergillus subgen. Circumdati</taxon>
    </lineage>
</organism>
<keyword evidence="13" id="KW-1185">Reference proteome</keyword>
<feature type="domain" description="Potassium channel" evidence="11">
    <location>
        <begin position="223"/>
        <end position="290"/>
    </location>
</feature>
<feature type="compositionally biased region" description="Basic and acidic residues" evidence="9">
    <location>
        <begin position="531"/>
        <end position="540"/>
    </location>
</feature>
<feature type="transmembrane region" description="Helical" evidence="10">
    <location>
        <begin position="450"/>
        <end position="467"/>
    </location>
</feature>
<feature type="transmembrane region" description="Helical" evidence="10">
    <location>
        <begin position="394"/>
        <end position="415"/>
    </location>
</feature>
<feature type="region of interest" description="Disordered" evidence="9">
    <location>
        <begin position="520"/>
        <end position="540"/>
    </location>
</feature>
<feature type="transmembrane region" description="Helical" evidence="10">
    <location>
        <begin position="215"/>
        <end position="233"/>
    </location>
</feature>
<dbReference type="Proteomes" id="UP000326565">
    <property type="component" value="Unassembled WGS sequence"/>
</dbReference>
<dbReference type="AlphaFoldDB" id="A0A5N5X2G9"/>
<evidence type="ECO:0000313" key="12">
    <source>
        <dbReference type="EMBL" id="KAB8074207.1"/>
    </source>
</evidence>
<gene>
    <name evidence="12" type="ORF">BDV29DRAFT_173948</name>
</gene>
<dbReference type="EMBL" id="ML732213">
    <property type="protein sequence ID" value="KAB8074207.1"/>
    <property type="molecule type" value="Genomic_DNA"/>
</dbReference>
<keyword evidence="3 8" id="KW-0812">Transmembrane</keyword>
<dbReference type="OrthoDB" id="297496at2759"/>